<comment type="caution">
    <text evidence="2">The sequence shown here is derived from an EMBL/GenBank/DDBJ whole genome shotgun (WGS) entry which is preliminary data.</text>
</comment>
<dbReference type="NCBIfam" id="TIGR01635">
    <property type="entry name" value="tail_comp_S"/>
    <property type="match status" value="1"/>
</dbReference>
<proteinExistence type="predicted"/>
<feature type="region of interest" description="Disordered" evidence="1">
    <location>
        <begin position="55"/>
        <end position="74"/>
    </location>
</feature>
<feature type="compositionally biased region" description="Basic and acidic residues" evidence="1">
    <location>
        <begin position="55"/>
        <end position="64"/>
    </location>
</feature>
<accession>A0ABV4P5F8</accession>
<evidence type="ECO:0000256" key="1">
    <source>
        <dbReference type="SAM" id="MobiDB-lite"/>
    </source>
</evidence>
<dbReference type="InterPro" id="IPR006522">
    <property type="entry name" value="Phage_virion_morphogenesis"/>
</dbReference>
<sequence>MRPTAVQIDLSGYIKARQQFQLLKMPPAKQRQLGGTLARKVRTYSRKRLREQKALDGNAWEKRKESHKKGRKKMLRGLSKRMSARGVELGGEVFFADGKTAEIAHQHQYGEPEEWTSQKANKVYGQPDYQAPATRYQARALKKEGYKVRLPGGRKKKPTIRWITENLSLGQAGLILRKLRDDPGKSRWVIELPERSFLGVTEREISELASKLFDETSGRIYSV</sequence>
<keyword evidence="3" id="KW-1185">Reference proteome</keyword>
<dbReference type="EMBL" id="JBGMEK010000079">
    <property type="protein sequence ID" value="MFA0813242.1"/>
    <property type="molecule type" value="Genomic_DNA"/>
</dbReference>
<reference evidence="2 3" key="1">
    <citation type="submission" date="2024-08" db="EMBL/GenBank/DDBJ databases">
        <authorList>
            <person name="Ishaq N."/>
        </authorList>
    </citation>
    <scope>NUCLEOTIDE SEQUENCE [LARGE SCALE GENOMIC DNA]</scope>
    <source>
        <strain evidence="2 3">DSM 18651</strain>
    </source>
</reference>
<organism evidence="2 3">
    <name type="scientific">Microbulbifer epialgicus</name>
    <dbReference type="NCBI Taxonomy" id="393907"/>
    <lineage>
        <taxon>Bacteria</taxon>
        <taxon>Pseudomonadati</taxon>
        <taxon>Pseudomonadota</taxon>
        <taxon>Gammaproteobacteria</taxon>
        <taxon>Cellvibrionales</taxon>
        <taxon>Microbulbiferaceae</taxon>
        <taxon>Microbulbifer</taxon>
    </lineage>
</organism>
<evidence type="ECO:0000313" key="3">
    <source>
        <dbReference type="Proteomes" id="UP001569428"/>
    </source>
</evidence>
<dbReference type="RefSeq" id="WP_371841026.1">
    <property type="nucleotide sequence ID" value="NZ_JBGMEK010000079.1"/>
</dbReference>
<dbReference type="Pfam" id="PF05069">
    <property type="entry name" value="Phage_tail_S"/>
    <property type="match status" value="1"/>
</dbReference>
<protein>
    <submittedName>
        <fullName evidence="2">Phage virion morphogenesis protein</fullName>
    </submittedName>
</protein>
<name>A0ABV4P5F8_9GAMM</name>
<evidence type="ECO:0000313" key="2">
    <source>
        <dbReference type="EMBL" id="MFA0813242.1"/>
    </source>
</evidence>
<feature type="compositionally biased region" description="Basic residues" evidence="1">
    <location>
        <begin position="65"/>
        <end position="74"/>
    </location>
</feature>
<gene>
    <name evidence="2" type="ORF">ACCI49_20275</name>
</gene>
<dbReference type="Proteomes" id="UP001569428">
    <property type="component" value="Unassembled WGS sequence"/>
</dbReference>